<dbReference type="InterPro" id="IPR026408">
    <property type="entry name" value="GG_sam_targ_CFB"/>
</dbReference>
<proteinExistence type="predicted"/>
<keyword evidence="2" id="KW-1185">Reference proteome</keyword>
<organism evidence="1 2">
    <name type="scientific">Algoriphagus formosus</name>
    <dbReference type="NCBI Taxonomy" id="2007308"/>
    <lineage>
        <taxon>Bacteria</taxon>
        <taxon>Pseudomonadati</taxon>
        <taxon>Bacteroidota</taxon>
        <taxon>Cytophagia</taxon>
        <taxon>Cytophagales</taxon>
        <taxon>Cyclobacteriaceae</taxon>
        <taxon>Algoriphagus</taxon>
    </lineage>
</organism>
<dbReference type="AlphaFoldDB" id="A0A4R5VGR3"/>
<evidence type="ECO:0000313" key="2">
    <source>
        <dbReference type="Proteomes" id="UP000295438"/>
    </source>
</evidence>
<gene>
    <name evidence="1" type="ORF">E1898_00250</name>
</gene>
<comment type="caution">
    <text evidence="1">The sequence shown here is derived from an EMBL/GenBank/DDBJ whole genome shotgun (WGS) entry which is preliminary data.</text>
</comment>
<dbReference type="NCBIfam" id="TIGR04149">
    <property type="entry name" value="GG_sam_targ_CFB"/>
    <property type="match status" value="1"/>
</dbReference>
<evidence type="ECO:0000313" key="1">
    <source>
        <dbReference type="EMBL" id="TDK51112.1"/>
    </source>
</evidence>
<dbReference type="Proteomes" id="UP000295438">
    <property type="component" value="Unassembled WGS sequence"/>
</dbReference>
<name>A0A4R5VGR3_9BACT</name>
<sequence length="72" mass="7861">MKKLSLEMLRLSTEEVLERSQMARVKGGNWAYWHCSCGGGPQFTVFTDSDDPTELTLCQPAVAVCTPAPTIG</sequence>
<dbReference type="EMBL" id="SMUW01000013">
    <property type="protein sequence ID" value="TDK51112.1"/>
    <property type="molecule type" value="Genomic_DNA"/>
</dbReference>
<dbReference type="RefSeq" id="WP_133389377.1">
    <property type="nucleotide sequence ID" value="NZ_SMUW01000013.1"/>
</dbReference>
<protein>
    <submittedName>
        <fullName evidence="1">RSAM-modified peptide</fullName>
    </submittedName>
</protein>
<reference evidence="1 2" key="1">
    <citation type="submission" date="2019-03" db="EMBL/GenBank/DDBJ databases">
        <title>Algoriphagus aquimaris sp. nov., isolated form marine sediment in Pohang, Korea.</title>
        <authorList>
            <person name="Kim J."/>
            <person name="Yoon S.-H."/>
            <person name="Lee S.-S."/>
        </authorList>
    </citation>
    <scope>NUCLEOTIDE SEQUENCE [LARGE SCALE GENOMIC DNA]</scope>
    <source>
        <strain evidence="1 2">F21</strain>
    </source>
</reference>
<accession>A0A4R5VGR3</accession>